<feature type="transmembrane region" description="Helical" evidence="1">
    <location>
        <begin position="45"/>
        <end position="65"/>
    </location>
</feature>
<organism evidence="2 3">
    <name type="scientific">Chlamydomonas incerta</name>
    <dbReference type="NCBI Taxonomy" id="51695"/>
    <lineage>
        <taxon>Eukaryota</taxon>
        <taxon>Viridiplantae</taxon>
        <taxon>Chlorophyta</taxon>
        <taxon>core chlorophytes</taxon>
        <taxon>Chlorophyceae</taxon>
        <taxon>CS clade</taxon>
        <taxon>Chlamydomonadales</taxon>
        <taxon>Chlamydomonadaceae</taxon>
        <taxon>Chlamydomonas</taxon>
    </lineage>
</organism>
<gene>
    <name evidence="2" type="ORF">HXX76_011023</name>
</gene>
<keyword evidence="3" id="KW-1185">Reference proteome</keyword>
<dbReference type="EMBL" id="JAEHOC010000031">
    <property type="protein sequence ID" value="KAG2429254.1"/>
    <property type="molecule type" value="Genomic_DNA"/>
</dbReference>
<comment type="caution">
    <text evidence="2">The sequence shown here is derived from an EMBL/GenBank/DDBJ whole genome shotgun (WGS) entry which is preliminary data.</text>
</comment>
<evidence type="ECO:0000256" key="1">
    <source>
        <dbReference type="SAM" id="Phobius"/>
    </source>
</evidence>
<dbReference type="OrthoDB" id="541832at2759"/>
<sequence length="72" mass="7612">MKGEKMTAKDVLGEGALNQLRQALGEERAGGIVGALDALLANRRLATLLFAVLDVALIVVAVKLFRTAVVHD</sequence>
<accession>A0A835VXK0</accession>
<evidence type="ECO:0000313" key="2">
    <source>
        <dbReference type="EMBL" id="KAG2429254.1"/>
    </source>
</evidence>
<proteinExistence type="predicted"/>
<dbReference type="Proteomes" id="UP000650467">
    <property type="component" value="Unassembled WGS sequence"/>
</dbReference>
<protein>
    <submittedName>
        <fullName evidence="2">Uncharacterized protein</fullName>
    </submittedName>
</protein>
<dbReference type="AlphaFoldDB" id="A0A835VXK0"/>
<name>A0A835VXK0_CHLIN</name>
<reference evidence="2" key="1">
    <citation type="journal article" date="2020" name="bioRxiv">
        <title>Comparative genomics of Chlamydomonas.</title>
        <authorList>
            <person name="Craig R.J."/>
            <person name="Hasan A.R."/>
            <person name="Ness R.W."/>
            <person name="Keightley P.D."/>
        </authorList>
    </citation>
    <scope>NUCLEOTIDE SEQUENCE</scope>
    <source>
        <strain evidence="2">SAG 7.73</strain>
    </source>
</reference>
<keyword evidence="1" id="KW-0472">Membrane</keyword>
<keyword evidence="1" id="KW-1133">Transmembrane helix</keyword>
<evidence type="ECO:0000313" key="3">
    <source>
        <dbReference type="Proteomes" id="UP000650467"/>
    </source>
</evidence>
<keyword evidence="1" id="KW-0812">Transmembrane</keyword>